<dbReference type="EMBL" id="JACRTC010000004">
    <property type="protein sequence ID" value="MBC8570525.1"/>
    <property type="molecule type" value="Genomic_DNA"/>
</dbReference>
<accession>A0A926IBX6</accession>
<proteinExistence type="predicted"/>
<evidence type="ECO:0000313" key="2">
    <source>
        <dbReference type="Proteomes" id="UP000660861"/>
    </source>
</evidence>
<reference evidence="1" key="1">
    <citation type="submission" date="2020-08" db="EMBL/GenBank/DDBJ databases">
        <title>Genome public.</title>
        <authorList>
            <person name="Liu C."/>
            <person name="Sun Q."/>
        </authorList>
    </citation>
    <scope>NUCLEOTIDE SEQUENCE</scope>
    <source>
        <strain evidence="1">NSJ-54</strain>
    </source>
</reference>
<protein>
    <recommendedName>
        <fullName evidence="3">Major tropism determinant N-terminal domain-containing protein</fullName>
    </recommendedName>
</protein>
<gene>
    <name evidence="1" type="ORF">H8709_06730</name>
</gene>
<organism evidence="1 2">
    <name type="scientific">Zongyangia hominis</name>
    <dbReference type="NCBI Taxonomy" id="2763677"/>
    <lineage>
        <taxon>Bacteria</taxon>
        <taxon>Bacillati</taxon>
        <taxon>Bacillota</taxon>
        <taxon>Clostridia</taxon>
        <taxon>Eubacteriales</taxon>
        <taxon>Oscillospiraceae</taxon>
        <taxon>Zongyangia</taxon>
    </lineage>
</organism>
<keyword evidence="2" id="KW-1185">Reference proteome</keyword>
<dbReference type="AlphaFoldDB" id="A0A926IBX6"/>
<evidence type="ECO:0000313" key="1">
    <source>
        <dbReference type="EMBL" id="MBC8570525.1"/>
    </source>
</evidence>
<comment type="caution">
    <text evidence="1">The sequence shown here is derived from an EMBL/GenBank/DDBJ whole genome shotgun (WGS) entry which is preliminary data.</text>
</comment>
<name>A0A926IBX6_9FIRM</name>
<dbReference type="RefSeq" id="WP_262397626.1">
    <property type="nucleotide sequence ID" value="NZ_JACRTC010000004.1"/>
</dbReference>
<dbReference type="Proteomes" id="UP000660861">
    <property type="component" value="Unassembled WGS sequence"/>
</dbReference>
<sequence>MASTNHTEHLGLNQWILTDKPRMDDFNSDNLKIDQSLGTHVADGDIHVTAAERAKWNGAPRIASGTYVGDNSVSRTISVGFTPKFCIIFAQDEMPVDPVNDNSIGEVFCAMAANGTGSYGLRIATGGFTITHQQATPIDRRFLRLNLSGTTYGYFAIA</sequence>
<evidence type="ECO:0008006" key="3">
    <source>
        <dbReference type="Google" id="ProtNLM"/>
    </source>
</evidence>